<name>A0A024H2W2_9MICC</name>
<reference evidence="2" key="1">
    <citation type="journal article" date="2014" name="Genome Announc.">
        <title>Genome Sequence of Arthrobacter siccitolerans 4J27, a Xeroprotectant-Producing Desiccation-Tolerant Microorganism.</title>
        <authorList>
            <person name="Manzanera M."/>
            <person name="Santa-Cruz-Calvo L."/>
            <person name="Vilchez J.I."/>
            <person name="Garcia-Fontana C."/>
            <person name="Silva-Castro G.A."/>
            <person name="Calvo C."/>
            <person name="Gonzalez-Lopez J."/>
        </authorList>
    </citation>
    <scope>NUCLEOTIDE SEQUENCE [LARGE SCALE GENOMIC DNA]</scope>
    <source>
        <strain evidence="2">4J27</strain>
    </source>
</reference>
<protein>
    <recommendedName>
        <fullName evidence="3">Restriction endonuclease type IV Mrr domain-containing protein</fullName>
    </recommendedName>
</protein>
<dbReference type="AlphaFoldDB" id="A0A024H2W2"/>
<keyword evidence="2" id="KW-1185">Reference proteome</keyword>
<dbReference type="Proteomes" id="UP000035722">
    <property type="component" value="Unassembled WGS sequence"/>
</dbReference>
<dbReference type="RefSeq" id="WP_050055157.1">
    <property type="nucleotide sequence ID" value="NZ_CAQI01000042.1"/>
</dbReference>
<organism evidence="1 2">
    <name type="scientific">Pseudarthrobacter siccitolerans</name>
    <dbReference type="NCBI Taxonomy" id="861266"/>
    <lineage>
        <taxon>Bacteria</taxon>
        <taxon>Bacillati</taxon>
        <taxon>Actinomycetota</taxon>
        <taxon>Actinomycetes</taxon>
        <taxon>Micrococcales</taxon>
        <taxon>Micrococcaceae</taxon>
        <taxon>Pseudarthrobacter</taxon>
    </lineage>
</organism>
<dbReference type="OrthoDB" id="4202952at2"/>
<gene>
    <name evidence="1" type="ORF">ARTSIC4J27_2192</name>
</gene>
<proteinExistence type="predicted"/>
<dbReference type="EMBL" id="CAQI01000042">
    <property type="protein sequence ID" value="CCQ46232.1"/>
    <property type="molecule type" value="Genomic_DNA"/>
</dbReference>
<sequence>MPTYDWPLIQQRSGDSIESLIATLLRREHDDARQINPSQGDGGIDILRSMAGGIEIWQIKGFTTSISSNQFRQVKKSWNRFLEEHVTPGEKRIVRYHLVTPWTPTEERVTEFDELTADSGFPCQWDGDAFIAGLADRFPETMQRFTYGEGVLEQFISQKAMLASSPVERGESLKMLDAIETRQDALDALRDTIHDNYRIEHGTRTGANSKEIPLPLDGDPAVFHRMTYLGDSRWKYESVVPRTPDAAEIDPISMDVEFLVKPGTPEHDAVREWEEWGTPFQDVRVRTTTTGGPFAHEEPVESTFSIVEGSGVDRPFIYLRCTESNGQRRFRKPLVVTSQTVGSQTGWLRLVLDTPERSLTFELRFKQGESAEAKVQMGNVEGRNPESVCDELEELLGICESDVVSVETDAGNALLGAHGAVLPSALEALYLPVARHLTLLQAHTAPALVMPSIAEITDGQFRHLSLLATIYGGDPHCWRWTELKFQVPEDDTEAAFIRTVVIDAIAGRGTMVQVETPVFPLGNRTYTIDHPLASTTHSVQLESGVDPATLLPGDTFRLVPGTDDTVTTAKVADWTPGSIQFN</sequence>
<accession>A0A024H2W2</accession>
<evidence type="ECO:0008006" key="3">
    <source>
        <dbReference type="Google" id="ProtNLM"/>
    </source>
</evidence>
<evidence type="ECO:0000313" key="1">
    <source>
        <dbReference type="EMBL" id="CCQ46232.1"/>
    </source>
</evidence>
<comment type="caution">
    <text evidence="1">The sequence shown here is derived from an EMBL/GenBank/DDBJ whole genome shotgun (WGS) entry which is preliminary data.</text>
</comment>
<evidence type="ECO:0000313" key="2">
    <source>
        <dbReference type="Proteomes" id="UP000035722"/>
    </source>
</evidence>